<dbReference type="InterPro" id="IPR027417">
    <property type="entry name" value="P-loop_NTPase"/>
</dbReference>
<evidence type="ECO:0000313" key="2">
    <source>
        <dbReference type="Proteomes" id="UP001141327"/>
    </source>
</evidence>
<dbReference type="InterPro" id="IPR052980">
    <property type="entry name" value="Crinkler_effector"/>
</dbReference>
<dbReference type="PANTHER" id="PTHR33129:SF1">
    <property type="entry name" value="ATP-BINDING PROTEIN"/>
    <property type="match status" value="1"/>
</dbReference>
<proteinExistence type="predicted"/>
<reference evidence="1" key="1">
    <citation type="journal article" date="2022" name="bioRxiv">
        <title>Genomics of Preaxostyla Flagellates Illuminates Evolutionary Transitions and the Path Towards Mitochondrial Loss.</title>
        <authorList>
            <person name="Novak L.V.F."/>
            <person name="Treitli S.C."/>
            <person name="Pyrih J."/>
            <person name="Halakuc P."/>
            <person name="Pipaliya S.V."/>
            <person name="Vacek V."/>
            <person name="Brzon O."/>
            <person name="Soukal P."/>
            <person name="Eme L."/>
            <person name="Dacks J.B."/>
            <person name="Karnkowska A."/>
            <person name="Elias M."/>
            <person name="Hampl V."/>
        </authorList>
    </citation>
    <scope>NUCLEOTIDE SEQUENCE</scope>
    <source>
        <strain evidence="1">RCP-MX</strain>
    </source>
</reference>
<evidence type="ECO:0000313" key="1">
    <source>
        <dbReference type="EMBL" id="KAJ4456774.1"/>
    </source>
</evidence>
<comment type="caution">
    <text evidence="1">The sequence shown here is derived from an EMBL/GenBank/DDBJ whole genome shotgun (WGS) entry which is preliminary data.</text>
</comment>
<dbReference type="EMBL" id="JAPMOS010000061">
    <property type="protein sequence ID" value="KAJ4456774.1"/>
    <property type="molecule type" value="Genomic_DNA"/>
</dbReference>
<name>A0ABQ8UBV7_9EUKA</name>
<dbReference type="PANTHER" id="PTHR33129">
    <property type="entry name" value="PROTEIN KINASE DOMAIN-CONTAINING PROTEIN-RELATED"/>
    <property type="match status" value="1"/>
</dbReference>
<accession>A0ABQ8UBV7</accession>
<gene>
    <name evidence="1" type="ORF">PAPYR_7901</name>
</gene>
<sequence length="573" mass="64434">MNGLSAAAVSRFGVERQKCISSQPHCRPSGSPLPQPTYAGILEAVGAHQMANCFESERTDVYIELLREILRIPPPPPPPPNQDDASPSFWVLRNLSPSTFPGSRLLLRRCYRILTEKIIDEFKQNPSGLGIILTGTPGIGKSTMALFLIRTLCTSDLDPPFSYILYTSTQEDRMNFLWCRQTNDWNQITDVEAKSYQENPAKKAFVVADSIPFGHFPPFAPYVLITSPSPGLYDWSLANRPTLKWYMPPFDLAEMRSLAPPHFQEGTLTHLNGILDRFFQVWGGVGRPFTALFLVREAFWERTLQGYIDAVSSRVSNLKELPHDEGQISPTLHHLFHLIPTDPDDPTQVQIRFPSDTIRNMVLEHLKSNHLAALTDYALNDRLGRQHAKMRGDAFETVCHERFPTFEGAAVARPLGLKSTPEPKKLSPKMVRFHRCSPFPFVQVEAVTGHPDEYCHPFKPNLAAVDAVIPDRGLLFQYTISNEHPIHFNDEFVRLFRLLPHHELDTARNALCDMIFVVPRALDGNFFQQTVTGAPADITVRQYVLFFEDLVSAIGSGSAPCDRGGDPPWVPIG</sequence>
<organism evidence="1 2">
    <name type="scientific">Paratrimastix pyriformis</name>
    <dbReference type="NCBI Taxonomy" id="342808"/>
    <lineage>
        <taxon>Eukaryota</taxon>
        <taxon>Metamonada</taxon>
        <taxon>Preaxostyla</taxon>
        <taxon>Paratrimastigidae</taxon>
        <taxon>Paratrimastix</taxon>
    </lineage>
</organism>
<keyword evidence="2" id="KW-1185">Reference proteome</keyword>
<dbReference type="Proteomes" id="UP001141327">
    <property type="component" value="Unassembled WGS sequence"/>
</dbReference>
<protein>
    <submittedName>
        <fullName evidence="1">Uncharacterized protein</fullName>
    </submittedName>
</protein>
<dbReference type="SUPFAM" id="SSF52540">
    <property type="entry name" value="P-loop containing nucleoside triphosphate hydrolases"/>
    <property type="match status" value="1"/>
</dbReference>